<sequence length="175" mass="18888">MRKTAVSILICCAASVQGAWATGQMRPGLWEMSMKSDAFKAIPKMSPQQMEQMRKMGVNVPKMEDGAMVTKVCITKEMAARDQPPIERNEAGCQPRNFQRSGNTYSSDIVCDGAGMKGMGKVNGSFAGDTSFTSVYDFKGTAYGQPVTQHSENSGKWLAADCGSVKPVAEMKPAK</sequence>
<organism evidence="2 3">
    <name type="scientific">Paucimonas lemoignei</name>
    <name type="common">Pseudomonas lemoignei</name>
    <dbReference type="NCBI Taxonomy" id="29443"/>
    <lineage>
        <taxon>Bacteria</taxon>
        <taxon>Pseudomonadati</taxon>
        <taxon>Pseudomonadota</taxon>
        <taxon>Betaproteobacteria</taxon>
        <taxon>Burkholderiales</taxon>
        <taxon>Burkholderiaceae</taxon>
        <taxon>Paucimonas</taxon>
    </lineage>
</organism>
<dbReference type="EMBL" id="SLZQ01000002">
    <property type="protein sequence ID" value="TCS38535.1"/>
    <property type="molecule type" value="Genomic_DNA"/>
</dbReference>
<evidence type="ECO:0000256" key="1">
    <source>
        <dbReference type="SAM" id="SignalP"/>
    </source>
</evidence>
<feature type="signal peptide" evidence="1">
    <location>
        <begin position="1"/>
        <end position="21"/>
    </location>
</feature>
<evidence type="ECO:0000313" key="3">
    <source>
        <dbReference type="Proteomes" id="UP000295382"/>
    </source>
</evidence>
<protein>
    <submittedName>
        <fullName evidence="2">Uncharacterized protein DUF3617</fullName>
    </submittedName>
</protein>
<keyword evidence="1" id="KW-0732">Signal</keyword>
<reference evidence="2 3" key="1">
    <citation type="submission" date="2019-03" db="EMBL/GenBank/DDBJ databases">
        <title>Genomic Encyclopedia of Type Strains, Phase IV (KMG-IV): sequencing the most valuable type-strain genomes for metagenomic binning, comparative biology and taxonomic classification.</title>
        <authorList>
            <person name="Goeker M."/>
        </authorList>
    </citation>
    <scope>NUCLEOTIDE SEQUENCE [LARGE SCALE GENOMIC DNA]</scope>
    <source>
        <strain evidence="2 3">DSM 7445</strain>
    </source>
</reference>
<dbReference type="Pfam" id="PF12276">
    <property type="entry name" value="DUF3617"/>
    <property type="match status" value="1"/>
</dbReference>
<dbReference type="AlphaFoldDB" id="A0A4R3I1P8"/>
<keyword evidence="3" id="KW-1185">Reference proteome</keyword>
<feature type="chain" id="PRO_5020501269" evidence="1">
    <location>
        <begin position="22"/>
        <end position="175"/>
    </location>
</feature>
<proteinExistence type="predicted"/>
<dbReference type="Proteomes" id="UP000295382">
    <property type="component" value="Unassembled WGS sequence"/>
</dbReference>
<comment type="caution">
    <text evidence="2">The sequence shown here is derived from an EMBL/GenBank/DDBJ whole genome shotgun (WGS) entry which is preliminary data.</text>
</comment>
<evidence type="ECO:0000313" key="2">
    <source>
        <dbReference type="EMBL" id="TCS38535.1"/>
    </source>
</evidence>
<gene>
    <name evidence="2" type="ORF">EDC30_102274</name>
</gene>
<accession>A0A4R3I1P8</accession>
<dbReference type="InterPro" id="IPR022061">
    <property type="entry name" value="DUF3617"/>
</dbReference>
<name>A0A4R3I1P8_PAULE</name>